<dbReference type="Proteomes" id="UP000697710">
    <property type="component" value="Unassembled WGS sequence"/>
</dbReference>
<evidence type="ECO:0000313" key="2">
    <source>
        <dbReference type="Proteomes" id="UP000697710"/>
    </source>
</evidence>
<name>A0A956LXM0_UNCEI</name>
<reference evidence="1" key="1">
    <citation type="submission" date="2020-04" db="EMBL/GenBank/DDBJ databases">
        <authorList>
            <person name="Zhang T."/>
        </authorList>
    </citation>
    <scope>NUCLEOTIDE SEQUENCE</scope>
    <source>
        <strain evidence="1">HKST-UBA01</strain>
    </source>
</reference>
<dbReference type="AlphaFoldDB" id="A0A956LXM0"/>
<reference evidence="1" key="2">
    <citation type="journal article" date="2021" name="Microbiome">
        <title>Successional dynamics and alternative stable states in a saline activated sludge microbial community over 9 years.</title>
        <authorList>
            <person name="Wang Y."/>
            <person name="Ye J."/>
            <person name="Ju F."/>
            <person name="Liu L."/>
            <person name="Boyd J.A."/>
            <person name="Deng Y."/>
            <person name="Parks D.H."/>
            <person name="Jiang X."/>
            <person name="Yin X."/>
            <person name="Woodcroft B.J."/>
            <person name="Tyson G.W."/>
            <person name="Hugenholtz P."/>
            <person name="Polz M.F."/>
            <person name="Zhang T."/>
        </authorList>
    </citation>
    <scope>NUCLEOTIDE SEQUENCE</scope>
    <source>
        <strain evidence="1">HKST-UBA01</strain>
    </source>
</reference>
<sequence>MSEMLGNRHLLALRFADAIPHFEASLHRHPEDDGTIRKLLFCHALLGHRDEVRGLLPDLTRARTPQACLPKGPVAGSPAIPVELRDEVRAHADELGPGRVHLALALASEDTRTATRELDFVPVDSAEADWRREILEAVQTERKATDANTN</sequence>
<proteinExistence type="predicted"/>
<evidence type="ECO:0000313" key="1">
    <source>
        <dbReference type="EMBL" id="MCA9726427.1"/>
    </source>
</evidence>
<organism evidence="1 2">
    <name type="scientific">Eiseniibacteriota bacterium</name>
    <dbReference type="NCBI Taxonomy" id="2212470"/>
    <lineage>
        <taxon>Bacteria</taxon>
        <taxon>Candidatus Eiseniibacteriota</taxon>
    </lineage>
</organism>
<protein>
    <recommendedName>
        <fullName evidence="3">Tetratricopeptide repeat protein</fullName>
    </recommendedName>
</protein>
<comment type="caution">
    <text evidence="1">The sequence shown here is derived from an EMBL/GenBank/DDBJ whole genome shotgun (WGS) entry which is preliminary data.</text>
</comment>
<accession>A0A956LXM0</accession>
<dbReference type="EMBL" id="JAGQHR010000029">
    <property type="protein sequence ID" value="MCA9726427.1"/>
    <property type="molecule type" value="Genomic_DNA"/>
</dbReference>
<gene>
    <name evidence="1" type="ORF">KC729_02015</name>
</gene>
<evidence type="ECO:0008006" key="3">
    <source>
        <dbReference type="Google" id="ProtNLM"/>
    </source>
</evidence>